<evidence type="ECO:0000256" key="4">
    <source>
        <dbReference type="ARBA" id="ARBA00022989"/>
    </source>
</evidence>
<evidence type="ECO:0000313" key="8">
    <source>
        <dbReference type="Proteomes" id="UP000318297"/>
    </source>
</evidence>
<dbReference type="SUPFAM" id="SSF103473">
    <property type="entry name" value="MFS general substrate transporter"/>
    <property type="match status" value="1"/>
</dbReference>
<feature type="transmembrane region" description="Helical" evidence="6">
    <location>
        <begin position="51"/>
        <end position="76"/>
    </location>
</feature>
<dbReference type="GO" id="GO:0015171">
    <property type="term" value="F:amino acid transmembrane transporter activity"/>
    <property type="evidence" value="ECO:0007669"/>
    <property type="project" value="TreeGrafter"/>
</dbReference>
<dbReference type="GO" id="GO:0005886">
    <property type="term" value="C:plasma membrane"/>
    <property type="evidence" value="ECO:0007669"/>
    <property type="project" value="UniProtKB-SubCell"/>
</dbReference>
<dbReference type="Proteomes" id="UP000318297">
    <property type="component" value="Unassembled WGS sequence"/>
</dbReference>
<organism evidence="7 8">
    <name type="scientific">Rudaeicoccus suwonensis</name>
    <dbReference type="NCBI Taxonomy" id="657409"/>
    <lineage>
        <taxon>Bacteria</taxon>
        <taxon>Bacillati</taxon>
        <taxon>Actinomycetota</taxon>
        <taxon>Actinomycetes</taxon>
        <taxon>Micrococcales</taxon>
        <taxon>Dermacoccaceae</taxon>
        <taxon>Rudaeicoccus</taxon>
    </lineage>
</organism>
<dbReference type="Pfam" id="PF01810">
    <property type="entry name" value="LysE"/>
    <property type="match status" value="1"/>
</dbReference>
<dbReference type="EMBL" id="VIVQ01000001">
    <property type="protein sequence ID" value="TWE11353.1"/>
    <property type="molecule type" value="Genomic_DNA"/>
</dbReference>
<feature type="transmembrane region" description="Helical" evidence="6">
    <location>
        <begin position="83"/>
        <end position="105"/>
    </location>
</feature>
<dbReference type="InterPro" id="IPR001123">
    <property type="entry name" value="LeuE-type"/>
</dbReference>
<reference evidence="7 8" key="1">
    <citation type="submission" date="2019-06" db="EMBL/GenBank/DDBJ databases">
        <title>Sequencing the genomes of 1000 actinobacteria strains.</title>
        <authorList>
            <person name="Klenk H.-P."/>
        </authorList>
    </citation>
    <scope>NUCLEOTIDE SEQUENCE [LARGE SCALE GENOMIC DNA]</scope>
    <source>
        <strain evidence="7 8">DSM 19560</strain>
    </source>
</reference>
<keyword evidence="5 6" id="KW-0472">Membrane</keyword>
<feature type="transmembrane region" description="Helical" evidence="6">
    <location>
        <begin position="198"/>
        <end position="216"/>
    </location>
</feature>
<keyword evidence="8" id="KW-1185">Reference proteome</keyword>
<feature type="transmembrane region" description="Helical" evidence="6">
    <location>
        <begin position="12"/>
        <end position="31"/>
    </location>
</feature>
<protein>
    <submittedName>
        <fullName evidence="7">Threonine/homoserine/homoserine lactone efflux protein</fullName>
    </submittedName>
</protein>
<dbReference type="AlphaFoldDB" id="A0A561E6W5"/>
<accession>A0A561E6W5</accession>
<keyword evidence="2" id="KW-1003">Cell membrane</keyword>
<comment type="subcellular location">
    <subcellularLocation>
        <location evidence="1">Cell membrane</location>
        <topology evidence="1">Multi-pass membrane protein</topology>
    </subcellularLocation>
</comment>
<dbReference type="PIRSF" id="PIRSF006324">
    <property type="entry name" value="LeuE"/>
    <property type="match status" value="1"/>
</dbReference>
<evidence type="ECO:0000256" key="6">
    <source>
        <dbReference type="SAM" id="Phobius"/>
    </source>
</evidence>
<evidence type="ECO:0000256" key="5">
    <source>
        <dbReference type="ARBA" id="ARBA00023136"/>
    </source>
</evidence>
<evidence type="ECO:0000313" key="7">
    <source>
        <dbReference type="EMBL" id="TWE11353.1"/>
    </source>
</evidence>
<evidence type="ECO:0000256" key="3">
    <source>
        <dbReference type="ARBA" id="ARBA00022692"/>
    </source>
</evidence>
<keyword evidence="3 6" id="KW-0812">Transmembrane</keyword>
<gene>
    <name evidence="7" type="ORF">BKA23_0115</name>
</gene>
<feature type="transmembrane region" description="Helical" evidence="6">
    <location>
        <begin position="163"/>
        <end position="186"/>
    </location>
</feature>
<dbReference type="PANTHER" id="PTHR30086:SF20">
    <property type="entry name" value="ARGININE EXPORTER PROTEIN ARGO-RELATED"/>
    <property type="match status" value="1"/>
</dbReference>
<evidence type="ECO:0000256" key="2">
    <source>
        <dbReference type="ARBA" id="ARBA00022475"/>
    </source>
</evidence>
<evidence type="ECO:0000256" key="1">
    <source>
        <dbReference type="ARBA" id="ARBA00004651"/>
    </source>
</evidence>
<keyword evidence="4 6" id="KW-1133">Transmembrane helix</keyword>
<comment type="caution">
    <text evidence="7">The sequence shown here is derived from an EMBL/GenBank/DDBJ whole genome shotgun (WGS) entry which is preliminary data.</text>
</comment>
<dbReference type="PANTHER" id="PTHR30086">
    <property type="entry name" value="ARGININE EXPORTER PROTEIN ARGO"/>
    <property type="match status" value="1"/>
</dbReference>
<name>A0A561E6W5_9MICO</name>
<proteinExistence type="predicted"/>
<sequence>MRPVTTGLYRVRMAHYLSFVAFAAVLAIAPGPDTLLTLRSTLLGGRERGKWTVLGICIAGATQGMVAASGLGALLVSAESVFLVLRWVGAAYLAYLGVMAIRAAIKAPNELTAPPAQLRAGGRWSATRQGFLCNITNPKVLAFNLAVLPQFVGTHASFATLSVYALTLTAVGAVVLVSLLWAAGAAARALQKVRVRRGIEGATGLVMLGFAGALIADAG</sequence>
<dbReference type="InterPro" id="IPR036259">
    <property type="entry name" value="MFS_trans_sf"/>
</dbReference>